<accession>A0A3N6LR94</accession>
<dbReference type="EMBL" id="REGA01000017">
    <property type="protein sequence ID" value="RQG92228.1"/>
    <property type="molecule type" value="Genomic_DNA"/>
</dbReference>
<keyword evidence="1" id="KW-0472">Membrane</keyword>
<reference evidence="2 3" key="1">
    <citation type="submission" date="2018-10" db="EMBL/GenBank/DDBJ databases">
        <title>Natrarchaeobius chitinivorans gen. nov., sp. nov., and Natrarchaeobius haloalkaliphilus sp. nov., alkaliphilic, chitin-utilizing haloarchaea from hypersaline alkaline lakes.</title>
        <authorList>
            <person name="Sorokin D.Y."/>
            <person name="Elcheninov A.G."/>
            <person name="Kostrikina N.A."/>
            <person name="Bale N.J."/>
            <person name="Sinninghe Damste J.S."/>
            <person name="Khijniak T.V."/>
            <person name="Kublanov I.V."/>
            <person name="Toshchakov S.V."/>
        </authorList>
    </citation>
    <scope>NUCLEOTIDE SEQUENCE [LARGE SCALE GENOMIC DNA]</scope>
    <source>
        <strain evidence="2 3">AArcht4T</strain>
    </source>
</reference>
<evidence type="ECO:0000313" key="3">
    <source>
        <dbReference type="Proteomes" id="UP000282323"/>
    </source>
</evidence>
<sequence length="76" mass="8309">MGFESPRSKPIGLAQFVLGALVVVISAYAIVTSYPLLGALAVAIVLLGYFLIQLLIEFVRLFRRMVVALERIAENS</sequence>
<dbReference type="AlphaFoldDB" id="A0A3N6LR94"/>
<comment type="caution">
    <text evidence="2">The sequence shown here is derived from an EMBL/GenBank/DDBJ whole genome shotgun (WGS) entry which is preliminary data.</text>
</comment>
<feature type="transmembrane region" description="Helical" evidence="1">
    <location>
        <begin position="37"/>
        <end position="56"/>
    </location>
</feature>
<keyword evidence="3" id="KW-1185">Reference proteome</keyword>
<evidence type="ECO:0008006" key="4">
    <source>
        <dbReference type="Google" id="ProtNLM"/>
    </source>
</evidence>
<dbReference type="Proteomes" id="UP000282323">
    <property type="component" value="Unassembled WGS sequence"/>
</dbReference>
<evidence type="ECO:0000256" key="1">
    <source>
        <dbReference type="SAM" id="Phobius"/>
    </source>
</evidence>
<evidence type="ECO:0000313" key="2">
    <source>
        <dbReference type="EMBL" id="RQG92228.1"/>
    </source>
</evidence>
<dbReference type="RefSeq" id="WP_124196798.1">
    <property type="nucleotide sequence ID" value="NZ_REGA01000017.1"/>
</dbReference>
<keyword evidence="1" id="KW-1133">Transmembrane helix</keyword>
<organism evidence="2 3">
    <name type="scientific">Natrarchaeobius chitinivorans</name>
    <dbReference type="NCBI Taxonomy" id="1679083"/>
    <lineage>
        <taxon>Archaea</taxon>
        <taxon>Methanobacteriati</taxon>
        <taxon>Methanobacteriota</taxon>
        <taxon>Stenosarchaea group</taxon>
        <taxon>Halobacteria</taxon>
        <taxon>Halobacteriales</taxon>
        <taxon>Natrialbaceae</taxon>
        <taxon>Natrarchaeobius</taxon>
    </lineage>
</organism>
<protein>
    <recommendedName>
        <fullName evidence="4">DUF4282 domain-containing protein</fullName>
    </recommendedName>
</protein>
<name>A0A3N6LR94_NATCH</name>
<gene>
    <name evidence="2" type="ORF">EA473_17090</name>
</gene>
<proteinExistence type="predicted"/>
<keyword evidence="1" id="KW-0812">Transmembrane</keyword>
<feature type="transmembrane region" description="Helical" evidence="1">
    <location>
        <begin position="12"/>
        <end position="31"/>
    </location>
</feature>